<proteinExistence type="predicted"/>
<keyword evidence="1" id="KW-0472">Membrane</keyword>
<keyword evidence="1" id="KW-0812">Transmembrane</keyword>
<protein>
    <recommendedName>
        <fullName evidence="3">Methyl-accepting chemotaxis protein</fullName>
    </recommendedName>
</protein>
<dbReference type="AlphaFoldDB" id="A0AAU8BLN6"/>
<name>A0AAU8BLN6_9VIBR</name>
<gene>
    <name evidence="2" type="ORF">PG915_07015</name>
</gene>
<sequence length="102" mass="11686">MRLMDSIAKKLVLAIAAIMVTISIFASYFIVNQRSASVESQVTQEVQLVTEKTVRSIHEFFRERSRVVTTLAENPFINNWFANYTQRGSNIDSDPRAGFHFE</sequence>
<feature type="transmembrane region" description="Helical" evidence="1">
    <location>
        <begin position="12"/>
        <end position="31"/>
    </location>
</feature>
<evidence type="ECO:0008006" key="3">
    <source>
        <dbReference type="Google" id="ProtNLM"/>
    </source>
</evidence>
<dbReference type="KEGG" id="vck:PG915_07015"/>
<dbReference type="RefSeq" id="WP_353498465.1">
    <property type="nucleotide sequence ID" value="NZ_CP115920.1"/>
</dbReference>
<accession>A0AAU8BLN6</accession>
<reference evidence="2" key="1">
    <citation type="submission" date="2023-01" db="EMBL/GenBank/DDBJ databases">
        <title>Vibrio sp. CB1-14 genome sequencing.</title>
        <authorList>
            <person name="Otstavnykh N."/>
            <person name="Isaeva M."/>
            <person name="Meleshko D."/>
        </authorList>
    </citation>
    <scope>NUCLEOTIDE SEQUENCE</scope>
    <source>
        <strain evidence="2">CB1-14</strain>
    </source>
</reference>
<organism evidence="2">
    <name type="scientific">Vibrio chaetopteri</name>
    <dbReference type="NCBI Taxonomy" id="3016528"/>
    <lineage>
        <taxon>Bacteria</taxon>
        <taxon>Pseudomonadati</taxon>
        <taxon>Pseudomonadota</taxon>
        <taxon>Gammaproteobacteria</taxon>
        <taxon>Vibrionales</taxon>
        <taxon>Vibrionaceae</taxon>
        <taxon>Vibrio</taxon>
    </lineage>
</organism>
<keyword evidence="1" id="KW-1133">Transmembrane helix</keyword>
<dbReference type="EMBL" id="CP115920">
    <property type="protein sequence ID" value="XCD17266.1"/>
    <property type="molecule type" value="Genomic_DNA"/>
</dbReference>
<evidence type="ECO:0000313" key="2">
    <source>
        <dbReference type="EMBL" id="XCD17266.1"/>
    </source>
</evidence>
<evidence type="ECO:0000256" key="1">
    <source>
        <dbReference type="SAM" id="Phobius"/>
    </source>
</evidence>